<accession>A0AAJ1AJT3</accession>
<dbReference type="SUPFAM" id="SSF49367">
    <property type="entry name" value="Superoxide reductase-like"/>
    <property type="match status" value="1"/>
</dbReference>
<protein>
    <submittedName>
        <fullName evidence="3">Thiosulfate oxidation carrier complex protein SoxZ</fullName>
    </submittedName>
</protein>
<reference evidence="3 4" key="1">
    <citation type="journal article" date="2021" name="bioRxiv">
        <title>Unraveling nitrogen, sulfur and carbon metabolic pathways and microbial community transcriptional responses to substrate deprivation and toxicity stresses in a bioreactor mimicking anoxic brackish coastal sediment conditions.</title>
        <authorList>
            <person name="Martins P.D."/>
            <person name="Echeveste M.J."/>
            <person name="Arshad A."/>
            <person name="Kurth J."/>
            <person name="Ouboter H."/>
            <person name="Jetten M.S.M."/>
            <person name="Welte C.U."/>
        </authorList>
    </citation>
    <scope>NUCLEOTIDE SEQUENCE [LARGE SCALE GENOMIC DNA]</scope>
    <source>
        <strain evidence="3">MAG_38</strain>
    </source>
</reference>
<evidence type="ECO:0000259" key="2">
    <source>
        <dbReference type="Pfam" id="PF13501"/>
    </source>
</evidence>
<gene>
    <name evidence="3" type="ORF">K8G79_10165</name>
</gene>
<dbReference type="InterPro" id="IPR013783">
    <property type="entry name" value="Ig-like_fold"/>
</dbReference>
<evidence type="ECO:0000259" key="1">
    <source>
        <dbReference type="Pfam" id="PF08770"/>
    </source>
</evidence>
<comment type="caution">
    <text evidence="3">The sequence shown here is derived from an EMBL/GenBank/DDBJ whole genome shotgun (WGS) entry which is preliminary data.</text>
</comment>
<dbReference type="InterPro" id="IPR014880">
    <property type="entry name" value="SoxZ_dom"/>
</dbReference>
<dbReference type="Gene3D" id="2.60.40.10">
    <property type="entry name" value="Immunoglobulins"/>
    <property type="match status" value="1"/>
</dbReference>
<proteinExistence type="predicted"/>
<dbReference type="Proteomes" id="UP001197609">
    <property type="component" value="Unassembled WGS sequence"/>
</dbReference>
<dbReference type="InterPro" id="IPR014756">
    <property type="entry name" value="Ig_E-set"/>
</dbReference>
<dbReference type="GO" id="GO:0005506">
    <property type="term" value="F:iron ion binding"/>
    <property type="evidence" value="ECO:0007669"/>
    <property type="project" value="InterPro"/>
</dbReference>
<dbReference type="Pfam" id="PF08770">
    <property type="entry name" value="SoxZ"/>
    <property type="match status" value="1"/>
</dbReference>
<dbReference type="SUPFAM" id="SSF81296">
    <property type="entry name" value="E set domains"/>
    <property type="match status" value="1"/>
</dbReference>
<dbReference type="AlphaFoldDB" id="A0AAJ1AJT3"/>
<organism evidence="3 4">
    <name type="scientific">Candidatus Methylomirabilis tolerans</name>
    <dbReference type="NCBI Taxonomy" id="3123416"/>
    <lineage>
        <taxon>Bacteria</taxon>
        <taxon>Candidatus Methylomirabilota</taxon>
        <taxon>Candidatus Methylomirabilia</taxon>
        <taxon>Candidatus Methylomirabilales</taxon>
        <taxon>Candidatus Methylomirabilaceae</taxon>
        <taxon>Candidatus Methylomirabilis</taxon>
    </lineage>
</organism>
<evidence type="ECO:0000313" key="4">
    <source>
        <dbReference type="Proteomes" id="UP001197609"/>
    </source>
</evidence>
<dbReference type="GO" id="GO:0016491">
    <property type="term" value="F:oxidoreductase activity"/>
    <property type="evidence" value="ECO:0007669"/>
    <property type="project" value="InterPro"/>
</dbReference>
<dbReference type="Pfam" id="PF13501">
    <property type="entry name" value="SoxY"/>
    <property type="match status" value="1"/>
</dbReference>
<feature type="domain" description="Ig-like SoxY" evidence="2">
    <location>
        <begin position="53"/>
        <end position="151"/>
    </location>
</feature>
<feature type="domain" description="Sulphur oxidation protein SoxZ" evidence="1">
    <location>
        <begin position="184"/>
        <end position="274"/>
    </location>
</feature>
<sequence>MSRRHFLRLASSLAALGYTIQEVGRLADAFASELPGSNDPSASTCRDQSYLPSLRVPPVTRNGAHVPIVAEMRHPMEPDHYIKSLQILNESDPIPSKGIFYFSPANGRAYLSVQARMHSGASAVRVIAECTRHGRWTTSQPITIPEGGGGCATAAEGGDNVLMDDAIRPPVIRIPELVERGKIRQGEIIHVQVKLKHPSRTGLALQGSAFVQTADPFYLKEMKVLYGDRLVSRYEMTPAISDSPFMTFTLRVMEESTVRIVVTNSRGQQFETSHKIVLA</sequence>
<dbReference type="Gene3D" id="2.60.40.2470">
    <property type="entry name" value="SoxY domain"/>
    <property type="match status" value="1"/>
</dbReference>
<dbReference type="InterPro" id="IPR032711">
    <property type="entry name" value="SoxY"/>
</dbReference>
<name>A0AAJ1AJT3_9BACT</name>
<dbReference type="InterPro" id="IPR038162">
    <property type="entry name" value="SoxY_sf"/>
</dbReference>
<dbReference type="EMBL" id="JAIOIU010000126">
    <property type="protein sequence ID" value="MBZ0160481.1"/>
    <property type="molecule type" value="Genomic_DNA"/>
</dbReference>
<evidence type="ECO:0000313" key="3">
    <source>
        <dbReference type="EMBL" id="MBZ0160481.1"/>
    </source>
</evidence>
<dbReference type="InterPro" id="IPR036073">
    <property type="entry name" value="Desulfoferrodoxin_Fe-bd_dom_sf"/>
</dbReference>